<evidence type="ECO:0000256" key="20">
    <source>
        <dbReference type="ARBA" id="ARBA00048679"/>
    </source>
</evidence>
<dbReference type="GO" id="GO:0006952">
    <property type="term" value="P:defense response"/>
    <property type="evidence" value="ECO:0007669"/>
    <property type="project" value="UniProtKB-ARBA"/>
</dbReference>
<evidence type="ECO:0000256" key="16">
    <source>
        <dbReference type="ARBA" id="ARBA00023136"/>
    </source>
</evidence>
<dbReference type="InterPro" id="IPR000719">
    <property type="entry name" value="Prot_kinase_dom"/>
</dbReference>
<keyword evidence="10 23" id="KW-0732">Signal</keyword>
<dbReference type="Proteomes" id="UP001642360">
    <property type="component" value="Unassembled WGS sequence"/>
</dbReference>
<evidence type="ECO:0000256" key="12">
    <source>
        <dbReference type="ARBA" id="ARBA00022741"/>
    </source>
</evidence>
<dbReference type="PANTHER" id="PTHR27008">
    <property type="entry name" value="OS04G0122200 PROTEIN"/>
    <property type="match status" value="1"/>
</dbReference>
<keyword evidence="7" id="KW-0433">Leucine-rich repeat</keyword>
<keyword evidence="5" id="KW-0723">Serine/threonine-protein kinase</keyword>
<dbReference type="InterPro" id="IPR013210">
    <property type="entry name" value="LRR_N_plant-typ"/>
</dbReference>
<evidence type="ECO:0000256" key="10">
    <source>
        <dbReference type="ARBA" id="ARBA00022729"/>
    </source>
</evidence>
<evidence type="ECO:0000256" key="23">
    <source>
        <dbReference type="SAM" id="SignalP"/>
    </source>
</evidence>
<dbReference type="Pfam" id="PF00560">
    <property type="entry name" value="LRR_1"/>
    <property type="match status" value="3"/>
</dbReference>
<comment type="caution">
    <text evidence="25">The sequence shown here is derived from an EMBL/GenBank/DDBJ whole genome shotgun (WGS) entry which is preliminary data.</text>
</comment>
<dbReference type="EMBL" id="CAUOFW020005013">
    <property type="protein sequence ID" value="CAK9168135.1"/>
    <property type="molecule type" value="Genomic_DNA"/>
</dbReference>
<evidence type="ECO:0000259" key="24">
    <source>
        <dbReference type="PROSITE" id="PS50011"/>
    </source>
</evidence>
<dbReference type="InterPro" id="IPR055414">
    <property type="entry name" value="LRR_R13L4/SHOC2-like"/>
</dbReference>
<dbReference type="GO" id="GO:0005886">
    <property type="term" value="C:plasma membrane"/>
    <property type="evidence" value="ECO:0007669"/>
    <property type="project" value="UniProtKB-SubCell"/>
</dbReference>
<keyword evidence="14 21" id="KW-0067">ATP-binding</keyword>
<keyword evidence="8" id="KW-0808">Transferase</keyword>
<evidence type="ECO:0000256" key="3">
    <source>
        <dbReference type="ARBA" id="ARBA00012513"/>
    </source>
</evidence>
<keyword evidence="11" id="KW-0677">Repeat</keyword>
<keyword evidence="9 22" id="KW-0812">Transmembrane</keyword>
<dbReference type="AlphaFoldDB" id="A0ABC8TFC9"/>
<evidence type="ECO:0000256" key="18">
    <source>
        <dbReference type="ARBA" id="ARBA00023180"/>
    </source>
</evidence>
<dbReference type="InterPro" id="IPR001611">
    <property type="entry name" value="Leu-rich_rpt"/>
</dbReference>
<dbReference type="InterPro" id="IPR008271">
    <property type="entry name" value="Ser/Thr_kinase_AS"/>
</dbReference>
<dbReference type="PANTHER" id="PTHR27008:SF585">
    <property type="entry name" value="PROTEIN KINASE DOMAIN-CONTAINING PROTEIN"/>
    <property type="match status" value="1"/>
</dbReference>
<evidence type="ECO:0000256" key="13">
    <source>
        <dbReference type="ARBA" id="ARBA00022777"/>
    </source>
</evidence>
<evidence type="ECO:0000256" key="6">
    <source>
        <dbReference type="ARBA" id="ARBA00022553"/>
    </source>
</evidence>
<dbReference type="InterPro" id="IPR003591">
    <property type="entry name" value="Leu-rich_rpt_typical-subtyp"/>
</dbReference>
<dbReference type="PROSITE" id="PS00108">
    <property type="entry name" value="PROTEIN_KINASE_ST"/>
    <property type="match status" value="1"/>
</dbReference>
<keyword evidence="12 21" id="KW-0547">Nucleotide-binding</keyword>
<feature type="signal peptide" evidence="23">
    <location>
        <begin position="1"/>
        <end position="23"/>
    </location>
</feature>
<keyword evidence="15 22" id="KW-1133">Transmembrane helix</keyword>
<evidence type="ECO:0000313" key="26">
    <source>
        <dbReference type="Proteomes" id="UP001642360"/>
    </source>
</evidence>
<dbReference type="EC" id="2.7.11.1" evidence="3"/>
<dbReference type="Gene3D" id="3.30.200.20">
    <property type="entry name" value="Phosphorylase Kinase, domain 1"/>
    <property type="match status" value="1"/>
</dbReference>
<keyword evidence="17" id="KW-0675">Receptor</keyword>
<dbReference type="GO" id="GO:0051707">
    <property type="term" value="P:response to other organism"/>
    <property type="evidence" value="ECO:0007669"/>
    <property type="project" value="UniProtKB-ARBA"/>
</dbReference>
<sequence length="940" mass="104134">MEKTCFRCAVAMLLLSVSMVCLAETVTNLTVDQSALLAFKTHITFNSEGAFADSWSTNSSVCNWVGVFCATGRVTALNLSDMGLSGTIAPHLGNLSFLTTLDLSSNSFHGYIPNELAHLNQLKEIRLEFNNFSGEVPSWIGILPELQHLVLYNNSFEGSLPEEIGTLNLTRLNMAENSFTGFIPLRIFNMSALRMLGLSFNQFSGRLPSTMGLWLPNLERLYLDNNKLSGIIPSSISNSSKLTILSLIVNSFSGTVPNSLGNLRLLEELFIGGNNLTREFSTPELSFFSYLANCRNLRLLEISLNQLNGILPKSIGNLSTSLEYLGAFGCKIKGDIPSEIGNLISLHTLSLDDNDLTGSIPTALRRLDHLQRLYLENNRLQGYIPTDLCQLKNLGDLYLNDNMLHGPIPNCLGDLKSLRGVYLHSNRLNSTIPLNLWSLTDLLGLNLSLNSISGYLPSDIANLRAITQIDLSWNQLSGDIPSTIGGAQTLISISLAHNNIQGPIPRSLGSLTSLQTLDLSNNNLSGAIPTSLEELRYLQHLNLSFNRLQGEIPAGGSFVNFTAQSFMQNDELCGAPRLQVLPCKTRTLQRSRAKIVSLLRYILPPMITLGILVPAIIYVLLRWRKQNMNRQDHADSLPFAWKRISYYELLQATHAFSDDNLLGTGGFGSVYKGMISGEVSIAVKVFNLQIEGAFKSFDVECEVMRNIRHRNLVGIISSCSNMDFKALVLDYMPNGSLEKWLYSHNYCLDILQRLNIMIDVASALEYLHHGHTTPVVHCDLKPSNVLLDEDMIAHVGDFGISKLFGEGEFTAQTTTLATVGYMAPEYGMEGIISTKGDVYSYGILLMETFIRKKPTDEMFAGELSLKKWVNKALAGSVMEVVDTNLIGREDEHYSVKEHCVSSLLHLAMDCSSDSPDERINMEDVLPRLRKIKVKFLETAM</sequence>
<dbReference type="InterPro" id="IPR032675">
    <property type="entry name" value="LRR_dom_sf"/>
</dbReference>
<dbReference type="FunFam" id="1.10.510.10:FF:000358">
    <property type="entry name" value="Putative leucine-rich repeat receptor-like serine/threonine-protein kinase"/>
    <property type="match status" value="1"/>
</dbReference>
<dbReference type="SUPFAM" id="SSF52058">
    <property type="entry name" value="L domain-like"/>
    <property type="match status" value="2"/>
</dbReference>
<evidence type="ECO:0000256" key="14">
    <source>
        <dbReference type="ARBA" id="ARBA00022840"/>
    </source>
</evidence>
<evidence type="ECO:0000256" key="21">
    <source>
        <dbReference type="PROSITE-ProRule" id="PRU10141"/>
    </source>
</evidence>
<dbReference type="Gene3D" id="3.80.10.10">
    <property type="entry name" value="Ribonuclease Inhibitor"/>
    <property type="match status" value="4"/>
</dbReference>
<evidence type="ECO:0000256" key="11">
    <source>
        <dbReference type="ARBA" id="ARBA00022737"/>
    </source>
</evidence>
<dbReference type="Pfam" id="PF23598">
    <property type="entry name" value="LRR_14"/>
    <property type="match status" value="1"/>
</dbReference>
<keyword evidence="18" id="KW-0325">Glycoprotein</keyword>
<dbReference type="InterPro" id="IPR017441">
    <property type="entry name" value="Protein_kinase_ATP_BS"/>
</dbReference>
<dbReference type="PRINTS" id="PR00019">
    <property type="entry name" value="LEURICHRPT"/>
</dbReference>
<dbReference type="GO" id="GO:0004674">
    <property type="term" value="F:protein serine/threonine kinase activity"/>
    <property type="evidence" value="ECO:0007669"/>
    <property type="project" value="UniProtKB-KW"/>
</dbReference>
<dbReference type="PROSITE" id="PS51450">
    <property type="entry name" value="LRR"/>
    <property type="match status" value="2"/>
</dbReference>
<evidence type="ECO:0000256" key="9">
    <source>
        <dbReference type="ARBA" id="ARBA00022692"/>
    </source>
</evidence>
<name>A0ABC8TFC9_9AQUA</name>
<accession>A0ABC8TFC9</accession>
<dbReference type="Pfam" id="PF08263">
    <property type="entry name" value="LRRNT_2"/>
    <property type="match status" value="1"/>
</dbReference>
<evidence type="ECO:0000256" key="2">
    <source>
        <dbReference type="ARBA" id="ARBA00008684"/>
    </source>
</evidence>
<dbReference type="InterPro" id="IPR001245">
    <property type="entry name" value="Ser-Thr/Tyr_kinase_cat_dom"/>
</dbReference>
<comment type="catalytic activity">
    <reaction evidence="20">
        <text>L-seryl-[protein] + ATP = O-phospho-L-seryl-[protein] + ADP + H(+)</text>
        <dbReference type="Rhea" id="RHEA:17989"/>
        <dbReference type="Rhea" id="RHEA-COMP:9863"/>
        <dbReference type="Rhea" id="RHEA-COMP:11604"/>
        <dbReference type="ChEBI" id="CHEBI:15378"/>
        <dbReference type="ChEBI" id="CHEBI:29999"/>
        <dbReference type="ChEBI" id="CHEBI:30616"/>
        <dbReference type="ChEBI" id="CHEBI:83421"/>
        <dbReference type="ChEBI" id="CHEBI:456216"/>
        <dbReference type="EC" id="2.7.11.1"/>
    </reaction>
</comment>
<protein>
    <recommendedName>
        <fullName evidence="3">non-specific serine/threonine protein kinase</fullName>
        <ecNumber evidence="3">2.7.11.1</ecNumber>
    </recommendedName>
</protein>
<dbReference type="SMART" id="SM00220">
    <property type="entry name" value="S_TKc"/>
    <property type="match status" value="1"/>
</dbReference>
<dbReference type="GO" id="GO:0005524">
    <property type="term" value="F:ATP binding"/>
    <property type="evidence" value="ECO:0007669"/>
    <property type="project" value="UniProtKB-UniRule"/>
</dbReference>
<reference evidence="25 26" key="1">
    <citation type="submission" date="2024-02" db="EMBL/GenBank/DDBJ databases">
        <authorList>
            <person name="Vignale AGUSTIN F."/>
            <person name="Sosa J E."/>
            <person name="Modenutti C."/>
        </authorList>
    </citation>
    <scope>NUCLEOTIDE SEQUENCE [LARGE SCALE GENOMIC DNA]</scope>
</reference>
<feature type="domain" description="Protein kinase" evidence="24">
    <location>
        <begin position="656"/>
        <end position="936"/>
    </location>
</feature>
<evidence type="ECO:0000256" key="17">
    <source>
        <dbReference type="ARBA" id="ARBA00023170"/>
    </source>
</evidence>
<dbReference type="Gene3D" id="1.10.510.10">
    <property type="entry name" value="Transferase(Phosphotransferase) domain 1"/>
    <property type="match status" value="1"/>
</dbReference>
<keyword evidence="26" id="KW-1185">Reference proteome</keyword>
<organism evidence="25 26">
    <name type="scientific">Ilex paraguariensis</name>
    <name type="common">yerba mate</name>
    <dbReference type="NCBI Taxonomy" id="185542"/>
    <lineage>
        <taxon>Eukaryota</taxon>
        <taxon>Viridiplantae</taxon>
        <taxon>Streptophyta</taxon>
        <taxon>Embryophyta</taxon>
        <taxon>Tracheophyta</taxon>
        <taxon>Spermatophyta</taxon>
        <taxon>Magnoliopsida</taxon>
        <taxon>eudicotyledons</taxon>
        <taxon>Gunneridae</taxon>
        <taxon>Pentapetalae</taxon>
        <taxon>asterids</taxon>
        <taxon>campanulids</taxon>
        <taxon>Aquifoliales</taxon>
        <taxon>Aquifoliaceae</taxon>
        <taxon>Ilex</taxon>
    </lineage>
</organism>
<evidence type="ECO:0000256" key="7">
    <source>
        <dbReference type="ARBA" id="ARBA00022614"/>
    </source>
</evidence>
<evidence type="ECO:0000313" key="25">
    <source>
        <dbReference type="EMBL" id="CAK9168135.1"/>
    </source>
</evidence>
<keyword evidence="13" id="KW-0418">Kinase</keyword>
<evidence type="ECO:0000256" key="22">
    <source>
        <dbReference type="SAM" id="Phobius"/>
    </source>
</evidence>
<comment type="similarity">
    <text evidence="2">Belongs to the protein kinase superfamily. Ser/Thr protein kinase family.</text>
</comment>
<dbReference type="InterPro" id="IPR011009">
    <property type="entry name" value="Kinase-like_dom_sf"/>
</dbReference>
<evidence type="ECO:0000256" key="1">
    <source>
        <dbReference type="ARBA" id="ARBA00004162"/>
    </source>
</evidence>
<evidence type="ECO:0000256" key="5">
    <source>
        <dbReference type="ARBA" id="ARBA00022527"/>
    </source>
</evidence>
<evidence type="ECO:0000256" key="19">
    <source>
        <dbReference type="ARBA" id="ARBA00047899"/>
    </source>
</evidence>
<dbReference type="InterPro" id="IPR051809">
    <property type="entry name" value="Plant_receptor-like_S/T_kinase"/>
</dbReference>
<dbReference type="Pfam" id="PF07714">
    <property type="entry name" value="PK_Tyr_Ser-Thr"/>
    <property type="match status" value="1"/>
</dbReference>
<dbReference type="PROSITE" id="PS00107">
    <property type="entry name" value="PROTEIN_KINASE_ATP"/>
    <property type="match status" value="1"/>
</dbReference>
<keyword evidence="16 22" id="KW-0472">Membrane</keyword>
<dbReference type="Pfam" id="PF13855">
    <property type="entry name" value="LRR_8"/>
    <property type="match status" value="2"/>
</dbReference>
<evidence type="ECO:0000256" key="15">
    <source>
        <dbReference type="ARBA" id="ARBA00022989"/>
    </source>
</evidence>
<dbReference type="FunFam" id="3.80.10.10:FF:000095">
    <property type="entry name" value="LRR receptor-like serine/threonine-protein kinase GSO1"/>
    <property type="match status" value="2"/>
</dbReference>
<keyword evidence="6" id="KW-0597">Phosphoprotein</keyword>
<dbReference type="SUPFAM" id="SSF56112">
    <property type="entry name" value="Protein kinase-like (PK-like)"/>
    <property type="match status" value="1"/>
</dbReference>
<keyword evidence="4" id="KW-1003">Cell membrane</keyword>
<feature type="chain" id="PRO_5044851430" description="non-specific serine/threonine protein kinase" evidence="23">
    <location>
        <begin position="24"/>
        <end position="940"/>
    </location>
</feature>
<evidence type="ECO:0000256" key="4">
    <source>
        <dbReference type="ARBA" id="ARBA00022475"/>
    </source>
</evidence>
<gene>
    <name evidence="25" type="ORF">ILEXP_LOCUS37468</name>
</gene>
<dbReference type="PROSITE" id="PS50011">
    <property type="entry name" value="PROTEIN_KINASE_DOM"/>
    <property type="match status" value="1"/>
</dbReference>
<comment type="catalytic activity">
    <reaction evidence="19">
        <text>L-threonyl-[protein] + ATP = O-phospho-L-threonyl-[protein] + ADP + H(+)</text>
        <dbReference type="Rhea" id="RHEA:46608"/>
        <dbReference type="Rhea" id="RHEA-COMP:11060"/>
        <dbReference type="Rhea" id="RHEA-COMP:11605"/>
        <dbReference type="ChEBI" id="CHEBI:15378"/>
        <dbReference type="ChEBI" id="CHEBI:30013"/>
        <dbReference type="ChEBI" id="CHEBI:30616"/>
        <dbReference type="ChEBI" id="CHEBI:61977"/>
        <dbReference type="ChEBI" id="CHEBI:456216"/>
        <dbReference type="EC" id="2.7.11.1"/>
    </reaction>
</comment>
<proteinExistence type="inferred from homology"/>
<comment type="subcellular location">
    <subcellularLocation>
        <location evidence="1">Cell membrane</location>
        <topology evidence="1">Single-pass membrane protein</topology>
    </subcellularLocation>
</comment>
<dbReference type="SMART" id="SM00369">
    <property type="entry name" value="LRR_TYP"/>
    <property type="match status" value="10"/>
</dbReference>
<evidence type="ECO:0000256" key="8">
    <source>
        <dbReference type="ARBA" id="ARBA00022679"/>
    </source>
</evidence>
<feature type="transmembrane region" description="Helical" evidence="22">
    <location>
        <begin position="598"/>
        <end position="621"/>
    </location>
</feature>
<dbReference type="FunFam" id="3.30.200.20:FF:000661">
    <property type="entry name" value="Serine-threonine protein kinase plant-type"/>
    <property type="match status" value="1"/>
</dbReference>
<feature type="binding site" evidence="21">
    <location>
        <position position="684"/>
    </location>
    <ligand>
        <name>ATP</name>
        <dbReference type="ChEBI" id="CHEBI:30616"/>
    </ligand>
</feature>